<keyword evidence="2" id="KW-0614">Plasmid</keyword>
<reference evidence="2 3" key="1">
    <citation type="submission" date="2019-08" db="EMBL/GenBank/DDBJ databases">
        <authorList>
            <person name="Herpell B J."/>
        </authorList>
    </citation>
    <scope>NUCLEOTIDE SEQUENCE [LARGE SCALE GENOMIC DNA]</scope>
    <source>
        <strain evidence="3">Msb3</strain>
        <plasmid evidence="2 3">pII</plasmid>
    </source>
</reference>
<dbReference type="EMBL" id="LR699556">
    <property type="protein sequence ID" value="VVD31207.1"/>
    <property type="molecule type" value="Genomic_DNA"/>
</dbReference>
<keyword evidence="3" id="KW-1185">Reference proteome</keyword>
<evidence type="ECO:0000313" key="2">
    <source>
        <dbReference type="EMBL" id="VVD31207.1"/>
    </source>
</evidence>
<feature type="compositionally biased region" description="Basic residues" evidence="1">
    <location>
        <begin position="97"/>
        <end position="106"/>
    </location>
</feature>
<protein>
    <submittedName>
        <fullName evidence="2">Uncharacterized protein</fullName>
    </submittedName>
</protein>
<geneLocation type="plasmid" evidence="2 3">
    <name>pII</name>
</geneLocation>
<accession>A0A5Q4ZIE3</accession>
<dbReference type="KEGG" id="pdio:PDMSB3_0083.3"/>
<proteinExistence type="predicted"/>
<sequence>MERAMTIAELIDYLHAFPANARVVLPHFNSGFDDIVTVYALPIRLGTIQFGSGAHTGPDMFSDIPFEPDETAIVIDFEAATRLAEPVASQPGSAGAPRRRLGTLAG</sequence>
<dbReference type="AlphaFoldDB" id="A0A5Q4ZIE3"/>
<gene>
    <name evidence="2" type="ORF">PDMSB3_0083</name>
</gene>
<evidence type="ECO:0000256" key="1">
    <source>
        <dbReference type="SAM" id="MobiDB-lite"/>
    </source>
</evidence>
<dbReference type="Proteomes" id="UP000325811">
    <property type="component" value="Plasmid pII"/>
</dbReference>
<name>A0A5Q4ZIE3_9BURK</name>
<feature type="region of interest" description="Disordered" evidence="1">
    <location>
        <begin position="86"/>
        <end position="106"/>
    </location>
</feature>
<evidence type="ECO:0000313" key="3">
    <source>
        <dbReference type="Proteomes" id="UP000325811"/>
    </source>
</evidence>
<organism evidence="2 3">
    <name type="scientific">Paraburkholderia dioscoreae</name>
    <dbReference type="NCBI Taxonomy" id="2604047"/>
    <lineage>
        <taxon>Bacteria</taxon>
        <taxon>Pseudomonadati</taxon>
        <taxon>Pseudomonadota</taxon>
        <taxon>Betaproteobacteria</taxon>
        <taxon>Burkholderiales</taxon>
        <taxon>Burkholderiaceae</taxon>
        <taxon>Paraburkholderia</taxon>
    </lineage>
</organism>